<evidence type="ECO:0000256" key="5">
    <source>
        <dbReference type="HAMAP-Rule" id="MF_00149"/>
    </source>
</evidence>
<dbReference type="HAMAP" id="MF_00149">
    <property type="entry name" value="DNA_mis_repair"/>
    <property type="match status" value="1"/>
</dbReference>
<reference evidence="9 10" key="1">
    <citation type="submission" date="2019-03" db="EMBL/GenBank/DDBJ databases">
        <title>Genomic Encyclopedia of Type Strains, Phase IV (KMG-IV): sequencing the most valuable type-strain genomes for metagenomic binning, comparative biology and taxonomic classification.</title>
        <authorList>
            <person name="Goeker M."/>
        </authorList>
    </citation>
    <scope>NUCLEOTIDE SEQUENCE [LARGE SCALE GENOMIC DNA]</scope>
    <source>
        <strain evidence="9 10">DSM 22958</strain>
    </source>
</reference>
<dbReference type="RefSeq" id="WP_132002059.1">
    <property type="nucleotide sequence ID" value="NZ_JBHUNN010000002.1"/>
</dbReference>
<organism evidence="9 10">
    <name type="scientific">Camelimonas lactis</name>
    <dbReference type="NCBI Taxonomy" id="659006"/>
    <lineage>
        <taxon>Bacteria</taxon>
        <taxon>Pseudomonadati</taxon>
        <taxon>Pseudomonadota</taxon>
        <taxon>Alphaproteobacteria</taxon>
        <taxon>Hyphomicrobiales</taxon>
        <taxon>Chelatococcaceae</taxon>
        <taxon>Camelimonas</taxon>
    </lineage>
</organism>
<dbReference type="SUPFAM" id="SSF55874">
    <property type="entry name" value="ATPase domain of HSP90 chaperone/DNA topoisomerase II/histidine kinase"/>
    <property type="match status" value="1"/>
</dbReference>
<evidence type="ECO:0000256" key="4">
    <source>
        <dbReference type="ARBA" id="ARBA00023204"/>
    </source>
</evidence>
<dbReference type="InterPro" id="IPR042121">
    <property type="entry name" value="MutL_C_regsub"/>
</dbReference>
<keyword evidence="4 5" id="KW-0234">DNA repair</keyword>
<dbReference type="InterPro" id="IPR020568">
    <property type="entry name" value="Ribosomal_Su5_D2-typ_SF"/>
</dbReference>
<dbReference type="NCBIfam" id="NF000953">
    <property type="entry name" value="PRK00095.2-4"/>
    <property type="match status" value="1"/>
</dbReference>
<evidence type="ECO:0000256" key="3">
    <source>
        <dbReference type="ARBA" id="ARBA00022763"/>
    </source>
</evidence>
<dbReference type="NCBIfam" id="TIGR00585">
    <property type="entry name" value="mutl"/>
    <property type="match status" value="1"/>
</dbReference>
<dbReference type="SMART" id="SM01340">
    <property type="entry name" value="DNA_mis_repair"/>
    <property type="match status" value="1"/>
</dbReference>
<dbReference type="GO" id="GO:0032300">
    <property type="term" value="C:mismatch repair complex"/>
    <property type="evidence" value="ECO:0007669"/>
    <property type="project" value="InterPro"/>
</dbReference>
<evidence type="ECO:0000256" key="1">
    <source>
        <dbReference type="ARBA" id="ARBA00006082"/>
    </source>
</evidence>
<keyword evidence="3 5" id="KW-0227">DNA damage</keyword>
<feature type="domain" description="DNA mismatch repair protein S5" evidence="8">
    <location>
        <begin position="210"/>
        <end position="328"/>
    </location>
</feature>
<evidence type="ECO:0000313" key="9">
    <source>
        <dbReference type="EMBL" id="TCO16103.1"/>
    </source>
</evidence>
<feature type="domain" description="MutL C-terminal dimerisation" evidence="7">
    <location>
        <begin position="493"/>
        <end position="636"/>
    </location>
</feature>
<dbReference type="PANTHER" id="PTHR10073:SF12">
    <property type="entry name" value="DNA MISMATCH REPAIR PROTEIN MLH1"/>
    <property type="match status" value="1"/>
</dbReference>
<dbReference type="InterPro" id="IPR037198">
    <property type="entry name" value="MutL_C_sf"/>
</dbReference>
<evidence type="ECO:0000256" key="2">
    <source>
        <dbReference type="ARBA" id="ARBA00021975"/>
    </source>
</evidence>
<dbReference type="Gene3D" id="3.30.230.10">
    <property type="match status" value="1"/>
</dbReference>
<dbReference type="OrthoDB" id="9763467at2"/>
<dbReference type="Gene3D" id="3.30.1370.100">
    <property type="entry name" value="MutL, C-terminal domain, regulatory subdomain"/>
    <property type="match status" value="1"/>
</dbReference>
<dbReference type="PANTHER" id="PTHR10073">
    <property type="entry name" value="DNA MISMATCH REPAIR PROTEIN MLH, PMS, MUTL"/>
    <property type="match status" value="1"/>
</dbReference>
<dbReference type="Proteomes" id="UP000294881">
    <property type="component" value="Unassembled WGS sequence"/>
</dbReference>
<dbReference type="CDD" id="cd00782">
    <property type="entry name" value="MutL_Trans"/>
    <property type="match status" value="1"/>
</dbReference>
<feature type="region of interest" description="Disordered" evidence="6">
    <location>
        <begin position="352"/>
        <end position="418"/>
    </location>
</feature>
<dbReference type="Pfam" id="PF01119">
    <property type="entry name" value="DNA_mis_repair"/>
    <property type="match status" value="1"/>
</dbReference>
<keyword evidence="10" id="KW-1185">Reference proteome</keyword>
<protein>
    <recommendedName>
        <fullName evidence="2 5">DNA mismatch repair protein MutL</fullName>
    </recommendedName>
</protein>
<feature type="compositionally biased region" description="Low complexity" evidence="6">
    <location>
        <begin position="360"/>
        <end position="379"/>
    </location>
</feature>
<dbReference type="SMART" id="SM00853">
    <property type="entry name" value="MutL_C"/>
    <property type="match status" value="1"/>
</dbReference>
<dbReference type="GO" id="GO:0005524">
    <property type="term" value="F:ATP binding"/>
    <property type="evidence" value="ECO:0007669"/>
    <property type="project" value="InterPro"/>
</dbReference>
<evidence type="ECO:0000259" key="7">
    <source>
        <dbReference type="SMART" id="SM00853"/>
    </source>
</evidence>
<dbReference type="Gene3D" id="3.30.1540.20">
    <property type="entry name" value="MutL, C-terminal domain, dimerisation subdomain"/>
    <property type="match status" value="1"/>
</dbReference>
<dbReference type="InterPro" id="IPR002099">
    <property type="entry name" value="MutL/Mlh/PMS"/>
</dbReference>
<dbReference type="Pfam" id="PF08676">
    <property type="entry name" value="MutL_C"/>
    <property type="match status" value="1"/>
</dbReference>
<dbReference type="InterPro" id="IPR013507">
    <property type="entry name" value="DNA_mismatch_S5_2-like"/>
</dbReference>
<comment type="function">
    <text evidence="5">This protein is involved in the repair of mismatches in DNA. It is required for dam-dependent methyl-directed DNA mismatch repair. May act as a 'molecular matchmaker', a protein that promotes the formation of a stable complex between two or more DNA-binding proteins in an ATP-dependent manner without itself being part of a final effector complex.</text>
</comment>
<dbReference type="InterPro" id="IPR014721">
    <property type="entry name" value="Ribsml_uS5_D2-typ_fold_subgr"/>
</dbReference>
<gene>
    <name evidence="5" type="primary">mutL</name>
    <name evidence="9" type="ORF">EV666_101354</name>
</gene>
<dbReference type="SUPFAM" id="SSF118116">
    <property type="entry name" value="DNA mismatch repair protein MutL"/>
    <property type="match status" value="1"/>
</dbReference>
<feature type="compositionally biased region" description="Basic and acidic residues" evidence="6">
    <location>
        <begin position="380"/>
        <end position="391"/>
    </location>
</feature>
<comment type="similarity">
    <text evidence="1 5">Belongs to the DNA mismatch repair MutL/HexB family.</text>
</comment>
<dbReference type="InterPro" id="IPR014762">
    <property type="entry name" value="DNA_mismatch_repair_CS"/>
</dbReference>
<dbReference type="AlphaFoldDB" id="A0A4R2H0N7"/>
<sequence length="679" mass="71493">MAVRRLDPVLVDRIAAGEVVERPAAAVKELVENALDAGATAIEVVVEAGGRRLIRVTDDGCGMGPEDLALAVERHATSKIPDGDLFAIATLGFRGEALPSIGAVSRLSIVTRTLDADAACQIVVEAGVKGPVRPASGVRGSRVEIADLFMATPARLKFLKTDRAEAQAVADVVKRLAMAHPEVAFTLAGDHLTPITLPRETGDNALLARLTRLLGSDFAPNAIAVDAAREGVELSGFAGLPTWHRGSPSHIHVMVNGRPVRDKLVQGAVRAAYMDVLPAGRHPALALLIACDPRHVDVNVHPAKTEVRFRDPGLVRGLMIGALKEAIHRAGHRSSTTGGSRTLAALQASRATEGGGWPGADGASGRVTSGAQPAAARAAHGWDQRWREAPRHAPPPANWQAPVDAGAGPDHTAARSGASHADLSYGAAGRNWAADGAGAGFAEGAQGVFSDLVTPSADARASTPAGMDGDDAHAQGPAFDQDLARQQQPLGAARAQVHGTYVIAQTTDGVVIVDQHAAHERLVYERLKAQRVVQGVARQLLLVPEVVELDPVDADRVLAAAEQLEALGLVVEGFGAGALCVRETPALLGKCDLRRLVRDLADALAEWDHVGALEEKLDHVLATMACHGSIRAGRRLRPEEMNALLREMEATPLSGQCNHGRPTWVELKLTDIEKLFGRR</sequence>
<proteinExistence type="inferred from homology"/>
<dbReference type="InterPro" id="IPR036890">
    <property type="entry name" value="HATPase_C_sf"/>
</dbReference>
<evidence type="ECO:0000313" key="10">
    <source>
        <dbReference type="Proteomes" id="UP000294881"/>
    </source>
</evidence>
<evidence type="ECO:0000256" key="6">
    <source>
        <dbReference type="SAM" id="MobiDB-lite"/>
    </source>
</evidence>
<dbReference type="GO" id="GO:0016887">
    <property type="term" value="F:ATP hydrolysis activity"/>
    <property type="evidence" value="ECO:0007669"/>
    <property type="project" value="InterPro"/>
</dbReference>
<dbReference type="SUPFAM" id="SSF54211">
    <property type="entry name" value="Ribosomal protein S5 domain 2-like"/>
    <property type="match status" value="1"/>
</dbReference>
<dbReference type="EMBL" id="SLWL01000001">
    <property type="protein sequence ID" value="TCO16103.1"/>
    <property type="molecule type" value="Genomic_DNA"/>
</dbReference>
<dbReference type="Pfam" id="PF13589">
    <property type="entry name" value="HATPase_c_3"/>
    <property type="match status" value="1"/>
</dbReference>
<dbReference type="GO" id="GO:0030983">
    <property type="term" value="F:mismatched DNA binding"/>
    <property type="evidence" value="ECO:0007669"/>
    <property type="project" value="InterPro"/>
</dbReference>
<dbReference type="CDD" id="cd16926">
    <property type="entry name" value="HATPase_MutL-MLH-PMS-like"/>
    <property type="match status" value="1"/>
</dbReference>
<feature type="region of interest" description="Disordered" evidence="6">
    <location>
        <begin position="456"/>
        <end position="476"/>
    </location>
</feature>
<dbReference type="InterPro" id="IPR020667">
    <property type="entry name" value="DNA_mismatch_repair_MutL"/>
</dbReference>
<accession>A0A4R2H0N7</accession>
<dbReference type="InterPro" id="IPR014790">
    <property type="entry name" value="MutL_C"/>
</dbReference>
<name>A0A4R2H0N7_9HYPH</name>
<dbReference type="GO" id="GO:0140664">
    <property type="term" value="F:ATP-dependent DNA damage sensor activity"/>
    <property type="evidence" value="ECO:0007669"/>
    <property type="project" value="InterPro"/>
</dbReference>
<dbReference type="FunFam" id="3.30.565.10:FF:000003">
    <property type="entry name" value="DNA mismatch repair endonuclease MutL"/>
    <property type="match status" value="1"/>
</dbReference>
<dbReference type="InterPro" id="IPR038973">
    <property type="entry name" value="MutL/Mlh/Pms-like"/>
</dbReference>
<dbReference type="InterPro" id="IPR042120">
    <property type="entry name" value="MutL_C_dimsub"/>
</dbReference>
<dbReference type="GO" id="GO:0006298">
    <property type="term" value="P:mismatch repair"/>
    <property type="evidence" value="ECO:0007669"/>
    <property type="project" value="UniProtKB-UniRule"/>
</dbReference>
<dbReference type="Gene3D" id="3.30.565.10">
    <property type="entry name" value="Histidine kinase-like ATPase, C-terminal domain"/>
    <property type="match status" value="1"/>
</dbReference>
<comment type="caution">
    <text evidence="9">The sequence shown here is derived from an EMBL/GenBank/DDBJ whole genome shotgun (WGS) entry which is preliminary data.</text>
</comment>
<evidence type="ECO:0000259" key="8">
    <source>
        <dbReference type="SMART" id="SM01340"/>
    </source>
</evidence>
<dbReference type="PROSITE" id="PS00058">
    <property type="entry name" value="DNA_MISMATCH_REPAIR_1"/>
    <property type="match status" value="1"/>
</dbReference>